<evidence type="ECO:0000256" key="4">
    <source>
        <dbReference type="ARBA" id="ARBA00022553"/>
    </source>
</evidence>
<dbReference type="PROSITE" id="PS00422">
    <property type="entry name" value="GRANINS_1"/>
    <property type="match status" value="1"/>
</dbReference>
<dbReference type="PANTHER" id="PTHR10583:SF4">
    <property type="entry name" value="SECRETOGRANIN-1"/>
    <property type="match status" value="1"/>
</dbReference>
<dbReference type="EMBL" id="JAACNH010001404">
    <property type="protein sequence ID" value="KAG8430166.1"/>
    <property type="molecule type" value="Genomic_DNA"/>
</dbReference>
<keyword evidence="8" id="KW-0654">Proteoglycan</keyword>
<dbReference type="InterPro" id="IPR018054">
    <property type="entry name" value="Chromogranin_CS"/>
</dbReference>
<feature type="region of interest" description="Disordered" evidence="14">
    <location>
        <begin position="197"/>
        <end position="408"/>
    </location>
</feature>
<sequence length="612" mass="73551">SVPLNTWEFVKELGGVTRCIVEVLSNALAKPNAPPIDPECREILKKSSRHNLDEKEDETRNVASSESHHHITSEEEPGSHETIPGEEAEKRHHAESESEEENYDKEINHIKEKEEETGHSKERNFLDDKEERINPKESIHNEDISKKDKDQKEDLKEKKNDILEKMHQEGSEEEDEEAQKSQDVKRLYDKKYLVQPLNHHLSHLYEESKESPESEEKRSYKPKHNILGERLLSYEKKRSYHGDQKEPMESSESTERQSFLGEQKRYAGLNSFEGPTKKNHYQVRGHHNDENSEESVEKRHFYRGSEELREPNFESHDDDDDDKELKKHYEEEKRYGEEKKRWPGVQNEEEAKFYQHSNEDSDESEEDIEKRHTNKLNKELFEKLRHHLQDGDNEFPYNHRRKEEDKSRYEAVDEVKRFYPGYDEDLRKRSFNENSDDFEDSSYFGNDKYKHHSKEERRPSNQYIFPHGFKWKNRYFDKDDGHIYDSEEENKRNIESKNVLPDFSDYDWWGKKQLLKGMNHQYDKRSAPKVHKFDIKRQYDRMDQLAQLLNYKKKSVEFPDFYDSDEIKKRNLNERGRQRPLTEEEEKQLENLAMMDIELQKIAEKLSHKQQD</sequence>
<comment type="subunit">
    <text evidence="13">Interacts with ITPR1 in the secretory granules.</text>
</comment>
<keyword evidence="7" id="KW-0732">Signal</keyword>
<protein>
    <recommendedName>
        <fullName evidence="11">Secretogranin-1</fullName>
    </recommendedName>
    <alternativeName>
        <fullName evidence="12">Chromogranin-B</fullName>
    </alternativeName>
</protein>
<feature type="region of interest" description="Disordered" evidence="14">
    <location>
        <begin position="47"/>
        <end position="183"/>
    </location>
</feature>
<dbReference type="Proteomes" id="UP000812440">
    <property type="component" value="Unassembled WGS sequence"/>
</dbReference>
<proteinExistence type="inferred from homology"/>
<keyword evidence="10" id="KW-0325">Glycoprotein</keyword>
<evidence type="ECO:0000256" key="8">
    <source>
        <dbReference type="ARBA" id="ARBA00022974"/>
    </source>
</evidence>
<dbReference type="AlphaFoldDB" id="A0A8T2IJ04"/>
<comment type="subcellular location">
    <subcellularLocation>
        <location evidence="1">Secreted</location>
    </subcellularLocation>
</comment>
<evidence type="ECO:0000256" key="7">
    <source>
        <dbReference type="ARBA" id="ARBA00022729"/>
    </source>
</evidence>
<dbReference type="Pfam" id="PF01271">
    <property type="entry name" value="Granin"/>
    <property type="match status" value="1"/>
</dbReference>
<feature type="compositionally biased region" description="Basic and acidic residues" evidence="14">
    <location>
        <begin position="47"/>
        <end position="79"/>
    </location>
</feature>
<dbReference type="PANTHER" id="PTHR10583">
    <property type="entry name" value="CHROMOGRANIN"/>
    <property type="match status" value="1"/>
</dbReference>
<feature type="non-terminal residue" evidence="15">
    <location>
        <position position="612"/>
    </location>
</feature>
<feature type="compositionally biased region" description="Basic and acidic residues" evidence="14">
    <location>
        <begin position="349"/>
        <end position="359"/>
    </location>
</feature>
<evidence type="ECO:0000256" key="11">
    <source>
        <dbReference type="ARBA" id="ARBA00039221"/>
    </source>
</evidence>
<feature type="compositionally biased region" description="Basic and acidic residues" evidence="14">
    <location>
        <begin position="368"/>
        <end position="390"/>
    </location>
</feature>
<evidence type="ECO:0000256" key="10">
    <source>
        <dbReference type="ARBA" id="ARBA00023180"/>
    </source>
</evidence>
<feature type="compositionally biased region" description="Basic and acidic residues" evidence="14">
    <location>
        <begin position="203"/>
        <end position="219"/>
    </location>
</feature>
<dbReference type="GO" id="GO:0005615">
    <property type="term" value="C:extracellular space"/>
    <property type="evidence" value="ECO:0007669"/>
    <property type="project" value="TreeGrafter"/>
</dbReference>
<evidence type="ECO:0000256" key="14">
    <source>
        <dbReference type="SAM" id="MobiDB-lite"/>
    </source>
</evidence>
<feature type="compositionally biased region" description="Basic and acidic residues" evidence="14">
    <location>
        <begin position="323"/>
        <end position="341"/>
    </location>
</feature>
<name>A0A8T2IJ04_9PIPI</name>
<reference evidence="15" key="1">
    <citation type="thesis" date="2020" institute="ProQuest LLC" country="789 East Eisenhower Parkway, Ann Arbor, MI, USA">
        <title>Comparative Genomics and Chromosome Evolution.</title>
        <authorList>
            <person name="Mudd A.B."/>
        </authorList>
    </citation>
    <scope>NUCLEOTIDE SEQUENCE</scope>
    <source>
        <strain evidence="15">Female2</strain>
        <tissue evidence="15">Blood</tissue>
    </source>
</reference>
<evidence type="ECO:0000256" key="13">
    <source>
        <dbReference type="ARBA" id="ARBA00044763"/>
    </source>
</evidence>
<evidence type="ECO:0000256" key="6">
    <source>
        <dbReference type="ARBA" id="ARBA00022685"/>
    </source>
</evidence>
<evidence type="ECO:0000256" key="3">
    <source>
        <dbReference type="ARBA" id="ARBA00022525"/>
    </source>
</evidence>
<organism evidence="15 16">
    <name type="scientific">Hymenochirus boettgeri</name>
    <name type="common">Congo dwarf clawed frog</name>
    <dbReference type="NCBI Taxonomy" id="247094"/>
    <lineage>
        <taxon>Eukaryota</taxon>
        <taxon>Metazoa</taxon>
        <taxon>Chordata</taxon>
        <taxon>Craniata</taxon>
        <taxon>Vertebrata</taxon>
        <taxon>Euteleostomi</taxon>
        <taxon>Amphibia</taxon>
        <taxon>Batrachia</taxon>
        <taxon>Anura</taxon>
        <taxon>Pipoidea</taxon>
        <taxon>Pipidae</taxon>
        <taxon>Pipinae</taxon>
        <taxon>Hymenochirus</taxon>
    </lineage>
</organism>
<comment type="similarity">
    <text evidence="2">Belongs to the chromogranin/secretogranin protein family.</text>
</comment>
<keyword evidence="16" id="KW-1185">Reference proteome</keyword>
<comment type="caution">
    <text evidence="15">The sequence shown here is derived from an EMBL/GenBank/DDBJ whole genome shotgun (WGS) entry which is preliminary data.</text>
</comment>
<keyword evidence="4" id="KW-0597">Phosphoprotein</keyword>
<keyword evidence="3" id="KW-0964">Secreted</keyword>
<feature type="compositionally biased region" description="Basic and acidic residues" evidence="14">
    <location>
        <begin position="286"/>
        <end position="315"/>
    </location>
</feature>
<dbReference type="InterPro" id="IPR001819">
    <property type="entry name" value="Chromogranin_AB"/>
</dbReference>
<gene>
    <name evidence="15" type="ORF">GDO86_018335</name>
</gene>
<keyword evidence="5" id="KW-0765">Sulfation</keyword>
<evidence type="ECO:0000256" key="12">
    <source>
        <dbReference type="ARBA" id="ARBA00042410"/>
    </source>
</evidence>
<evidence type="ECO:0000256" key="5">
    <source>
        <dbReference type="ARBA" id="ARBA00022641"/>
    </source>
</evidence>
<feature type="compositionally biased region" description="Basic and acidic residues" evidence="14">
    <location>
        <begin position="87"/>
        <end position="96"/>
    </location>
</feature>
<dbReference type="PRINTS" id="PR00659">
    <property type="entry name" value="CHROMOGRANIN"/>
</dbReference>
<evidence type="ECO:0000256" key="2">
    <source>
        <dbReference type="ARBA" id="ARBA00005723"/>
    </source>
</evidence>
<feature type="compositionally biased region" description="Basic and acidic residues" evidence="14">
    <location>
        <begin position="232"/>
        <end position="248"/>
    </location>
</feature>
<evidence type="ECO:0000256" key="1">
    <source>
        <dbReference type="ARBA" id="ARBA00004613"/>
    </source>
</evidence>
<keyword evidence="9" id="KW-1015">Disulfide bond</keyword>
<feature type="compositionally biased region" description="Basic and acidic residues" evidence="14">
    <location>
        <begin position="104"/>
        <end position="170"/>
    </location>
</feature>
<evidence type="ECO:0000313" key="16">
    <source>
        <dbReference type="Proteomes" id="UP000812440"/>
    </source>
</evidence>
<keyword evidence="6" id="KW-0165">Cleavage on pair of basic residues</keyword>
<dbReference type="OrthoDB" id="9907623at2759"/>
<evidence type="ECO:0000313" key="15">
    <source>
        <dbReference type="EMBL" id="KAG8430166.1"/>
    </source>
</evidence>
<dbReference type="GO" id="GO:0030141">
    <property type="term" value="C:secretory granule"/>
    <property type="evidence" value="ECO:0007669"/>
    <property type="project" value="InterPro"/>
</dbReference>
<accession>A0A8T2IJ04</accession>
<dbReference type="InterPro" id="IPR001990">
    <property type="entry name" value="Granin"/>
</dbReference>
<evidence type="ECO:0000256" key="9">
    <source>
        <dbReference type="ARBA" id="ARBA00023157"/>
    </source>
</evidence>